<dbReference type="AlphaFoldDB" id="A0A4Q2RCI8"/>
<comment type="caution">
    <text evidence="2">The sequence shown here is derived from an EMBL/GenBank/DDBJ whole genome shotgun (WGS) entry which is preliminary data.</text>
</comment>
<organism evidence="2 3">
    <name type="scientific">Lichenibacterium ramalinae</name>
    <dbReference type="NCBI Taxonomy" id="2316527"/>
    <lineage>
        <taxon>Bacteria</taxon>
        <taxon>Pseudomonadati</taxon>
        <taxon>Pseudomonadota</taxon>
        <taxon>Alphaproteobacteria</taxon>
        <taxon>Hyphomicrobiales</taxon>
        <taxon>Lichenihabitantaceae</taxon>
        <taxon>Lichenibacterium</taxon>
    </lineage>
</organism>
<dbReference type="EMBL" id="QYBC01000014">
    <property type="protein sequence ID" value="RYB03497.1"/>
    <property type="molecule type" value="Genomic_DNA"/>
</dbReference>
<dbReference type="SMART" id="SM00671">
    <property type="entry name" value="SEL1"/>
    <property type="match status" value="4"/>
</dbReference>
<dbReference type="InterPro" id="IPR006597">
    <property type="entry name" value="Sel1-like"/>
</dbReference>
<evidence type="ECO:0000256" key="1">
    <source>
        <dbReference type="SAM" id="MobiDB-lite"/>
    </source>
</evidence>
<dbReference type="SUPFAM" id="SSF81901">
    <property type="entry name" value="HCP-like"/>
    <property type="match status" value="1"/>
</dbReference>
<evidence type="ECO:0008006" key="4">
    <source>
        <dbReference type="Google" id="ProtNLM"/>
    </source>
</evidence>
<protein>
    <recommendedName>
        <fullName evidence="4">Sel1 repeat family protein</fullName>
    </recommendedName>
</protein>
<dbReference type="InterPro" id="IPR052945">
    <property type="entry name" value="Mitotic_Regulator"/>
</dbReference>
<proteinExistence type="predicted"/>
<feature type="region of interest" description="Disordered" evidence="1">
    <location>
        <begin position="636"/>
        <end position="669"/>
    </location>
</feature>
<reference evidence="2 3" key="1">
    <citation type="submission" date="2018-09" db="EMBL/GenBank/DDBJ databases">
        <authorList>
            <person name="Grouzdev D.S."/>
            <person name="Krutkina M.S."/>
        </authorList>
    </citation>
    <scope>NUCLEOTIDE SEQUENCE [LARGE SCALE GENOMIC DNA]</scope>
    <source>
        <strain evidence="2 3">RmlP001</strain>
    </source>
</reference>
<dbReference type="RefSeq" id="WP_129220451.1">
    <property type="nucleotide sequence ID" value="NZ_QYBC01000014.1"/>
</dbReference>
<evidence type="ECO:0000313" key="3">
    <source>
        <dbReference type="Proteomes" id="UP000289411"/>
    </source>
</evidence>
<accession>A0A4Q2RCI8</accession>
<dbReference type="Proteomes" id="UP000289411">
    <property type="component" value="Unassembled WGS sequence"/>
</dbReference>
<feature type="compositionally biased region" description="Basic and acidic residues" evidence="1">
    <location>
        <begin position="582"/>
        <end position="598"/>
    </location>
</feature>
<feature type="compositionally biased region" description="Basic and acidic residues" evidence="1">
    <location>
        <begin position="8"/>
        <end position="37"/>
    </location>
</feature>
<dbReference type="InterPro" id="IPR011990">
    <property type="entry name" value="TPR-like_helical_dom_sf"/>
</dbReference>
<evidence type="ECO:0000313" key="2">
    <source>
        <dbReference type="EMBL" id="RYB03497.1"/>
    </source>
</evidence>
<feature type="region of interest" description="Disordered" evidence="1">
    <location>
        <begin position="114"/>
        <end position="201"/>
    </location>
</feature>
<sequence length="1007" mass="103440">MNTLIPRSVDHGDFGDRDAASASPRPDRILGADHSADMEAIAAELTRLSEPGESAQGTRRSRSRPPLDGFDARGAVRDAVAEIARRQAALDGRGGPDGFALDGRGGPDGFALDGRGGPDGFALDGRGGPDGFALDGRGGPDGFALDGRGGSDEFAPGGRGGPGESALDGRGMLRRAFPDAPPRSEARGPAPTGRELSSEVSQTFARFSQDLHAAILATDARPDVAALGRQVKEIGKAVGTLPAADTVARLSDQTREMRDLLLASTRPAAVPAQDVRAGRPSEPAAAAVPPGFAETMADVRALLDGFKPGATLAAMESRLENLTDRLERGLDAQGPAGLIETLSQRVDEIHTSLRSRLDQTPFDAKPLEGLVRSVLDRLGQARAVSANVEQLEAAVRDVAARLDTGGNDPRGVQAIETQLARLSERLDRSEPSLKALDGVEHSLGELFSQFEVTRQVAIDAAETAARTAARDTLRAAMQNPGLAPRGADGPVLAEQVARGLDDLRAKQASAEERTQTTLADIRAMIERLALGLPVAGTGPRAADQPRRRRSEPGLTEAARPATDPADLLIEPGLGRDAPVQARRAEPRFAAEPELEERPASAQAGGAVPPAADGDGPASFIAAARRAAQAAQASAASAATLTGADRRQTPRASAARRRKDGAGGPAGAGVAAGVGTVARARSFLARQRRPILLGLAALVLLVGALEVVKLSVAPADAPRLGASDGAAPSRTRVAAGEAAPVSEPAMPARAAAAPAAVLPPAVAPSAPPLPTFVAGPARAAAPAEGIGEGLRSLADAGDPAAQYEVGLRYAEGRGLTRDPRQAVAWFEKAAARGSAPAQYRLGSAYEKGVGADRDPALAMRWYAKAADAGNIRAMHNLAVMSAEGAAGKPDYAKAALWFGKASAFGVRDSQFNLAILYARGLGVEQSFAQSYKWFAVAANGGDDDAGKKRDEVAAKLDPSALAAAKATVEAYHAAAAAPAANEVTPPPGGWDAALAPRPSGTASKVSQL</sequence>
<reference evidence="2 3" key="2">
    <citation type="submission" date="2019-02" db="EMBL/GenBank/DDBJ databases">
        <title>'Lichenibacterium ramalinii' gen. nov. sp. nov., 'Lichenibacterium minor' gen. nov. sp. nov.</title>
        <authorList>
            <person name="Pankratov T."/>
        </authorList>
    </citation>
    <scope>NUCLEOTIDE SEQUENCE [LARGE SCALE GENOMIC DNA]</scope>
    <source>
        <strain evidence="2 3">RmlP001</strain>
    </source>
</reference>
<dbReference type="OrthoDB" id="5295703at2"/>
<feature type="compositionally biased region" description="Gly residues" evidence="1">
    <location>
        <begin position="114"/>
        <end position="141"/>
    </location>
</feature>
<dbReference type="PANTHER" id="PTHR43628:SF1">
    <property type="entry name" value="CHITIN SYNTHASE REGULATORY FACTOR 2-RELATED"/>
    <property type="match status" value="1"/>
</dbReference>
<feature type="region of interest" description="Disordered" evidence="1">
    <location>
        <begin position="535"/>
        <end position="616"/>
    </location>
</feature>
<feature type="compositionally biased region" description="Low complexity" evidence="1">
    <location>
        <begin position="599"/>
        <end position="616"/>
    </location>
</feature>
<gene>
    <name evidence="2" type="ORF">D3272_17230</name>
</gene>
<feature type="region of interest" description="Disordered" evidence="1">
    <location>
        <begin position="1"/>
        <end position="73"/>
    </location>
</feature>
<dbReference type="Pfam" id="PF08238">
    <property type="entry name" value="Sel1"/>
    <property type="match status" value="4"/>
</dbReference>
<name>A0A4Q2RCI8_9HYPH</name>
<keyword evidence="3" id="KW-1185">Reference proteome</keyword>
<dbReference type="Gene3D" id="1.25.40.10">
    <property type="entry name" value="Tetratricopeptide repeat domain"/>
    <property type="match status" value="1"/>
</dbReference>
<feature type="region of interest" description="Disordered" evidence="1">
    <location>
        <begin position="976"/>
        <end position="1007"/>
    </location>
</feature>
<dbReference type="PANTHER" id="PTHR43628">
    <property type="entry name" value="ACTIVATOR OF C KINASE PROTEIN 1-RELATED"/>
    <property type="match status" value="1"/>
</dbReference>